<feature type="compositionally biased region" description="Polar residues" evidence="2">
    <location>
        <begin position="457"/>
        <end position="472"/>
    </location>
</feature>
<dbReference type="NCBIfam" id="TIGR01845">
    <property type="entry name" value="outer_NodT"/>
    <property type="match status" value="1"/>
</dbReference>
<reference evidence="3" key="1">
    <citation type="submission" date="2018-06" db="EMBL/GenBank/DDBJ databases">
        <authorList>
            <person name="Zhirakovskaya E."/>
        </authorList>
    </citation>
    <scope>NUCLEOTIDE SEQUENCE</scope>
</reference>
<feature type="coiled-coil region" evidence="1">
    <location>
        <begin position="173"/>
        <end position="242"/>
    </location>
</feature>
<name>A0A3B0RH11_9ZZZZ</name>
<dbReference type="PROSITE" id="PS51257">
    <property type="entry name" value="PROKAR_LIPOPROTEIN"/>
    <property type="match status" value="1"/>
</dbReference>
<gene>
    <name evidence="3" type="ORF">MNBD_ALPHA02-977</name>
</gene>
<dbReference type="Gene3D" id="1.20.1600.10">
    <property type="entry name" value="Outer membrane efflux proteins (OEP)"/>
    <property type="match status" value="1"/>
</dbReference>
<dbReference type="PANTHER" id="PTHR30203">
    <property type="entry name" value="OUTER MEMBRANE CATION EFFLUX PROTEIN"/>
    <property type="match status" value="1"/>
</dbReference>
<keyword evidence="3" id="KW-0449">Lipoprotein</keyword>
<feature type="region of interest" description="Disordered" evidence="2">
    <location>
        <begin position="457"/>
        <end position="480"/>
    </location>
</feature>
<proteinExistence type="predicted"/>
<dbReference type="InterPro" id="IPR003423">
    <property type="entry name" value="OMP_efflux"/>
</dbReference>
<dbReference type="Pfam" id="PF02321">
    <property type="entry name" value="OEP"/>
    <property type="match status" value="2"/>
</dbReference>
<accession>A0A3B0RH11</accession>
<evidence type="ECO:0000256" key="1">
    <source>
        <dbReference type="SAM" id="Coils"/>
    </source>
</evidence>
<keyword evidence="1" id="KW-0175">Coiled coil</keyword>
<dbReference type="Gene3D" id="2.20.200.10">
    <property type="entry name" value="Outer membrane efflux proteins (OEP)"/>
    <property type="match status" value="1"/>
</dbReference>
<protein>
    <submittedName>
        <fullName evidence="3">Efflux transport system, outer membrane factor (OMF) lipoprotein</fullName>
    </submittedName>
</protein>
<dbReference type="AlphaFoldDB" id="A0A3B0RH11"/>
<evidence type="ECO:0000313" key="3">
    <source>
        <dbReference type="EMBL" id="VAV91077.1"/>
    </source>
</evidence>
<dbReference type="EMBL" id="UOED01000064">
    <property type="protein sequence ID" value="VAV91077.1"/>
    <property type="molecule type" value="Genomic_DNA"/>
</dbReference>
<sequence>MKSAKYLVLSVSVIALASCAAVPVTDKNLPFSDISTSWSASDKASADVKDGWLNDLHMTSLSDFVGEVLKNNPDLRTTAHRMEAAGYNVRVTRGNTYPSLNASLGVSRRSIQNPFIPSNNVSTGLNARWELDVWGRLASQTSASEANYVAAQYDLEGARLSLAAQVAQAWFDAMEAESQAALAAKTVESYERALRVVEKRFARGLSTGLDLRLVISNTEAARATLSSRKNQLSQQKRRLEILAGRYPAATIMASGALPDIGADVPVGLPVNLLERRPDLQAAKARLLAAGYNSQVAGKSMLPSFSITANGNNSSQGFSDILQLDNIFWNIFGNLTQPIFQGGKLRYAAKASKEQFEAEKQVFTKTLLTAFKEVEDALSSERALREQVNFTAKASKNAVEAERVALDQYGRGLIKISTLLTSQRQSLAQQSQLLSVKKQLINNRIALHLALGGDFTTEQNNKAQQTSDQNSAIESDKGTSL</sequence>
<dbReference type="GO" id="GO:0016020">
    <property type="term" value="C:membrane"/>
    <property type="evidence" value="ECO:0007669"/>
    <property type="project" value="InterPro"/>
</dbReference>
<organism evidence="3">
    <name type="scientific">hydrothermal vent metagenome</name>
    <dbReference type="NCBI Taxonomy" id="652676"/>
    <lineage>
        <taxon>unclassified sequences</taxon>
        <taxon>metagenomes</taxon>
        <taxon>ecological metagenomes</taxon>
    </lineage>
</organism>
<dbReference type="InterPro" id="IPR010131">
    <property type="entry name" value="MdtP/NodT-like"/>
</dbReference>
<dbReference type="GO" id="GO:0015562">
    <property type="term" value="F:efflux transmembrane transporter activity"/>
    <property type="evidence" value="ECO:0007669"/>
    <property type="project" value="InterPro"/>
</dbReference>
<evidence type="ECO:0000256" key="2">
    <source>
        <dbReference type="SAM" id="MobiDB-lite"/>
    </source>
</evidence>
<dbReference type="SUPFAM" id="SSF56954">
    <property type="entry name" value="Outer membrane efflux proteins (OEP)"/>
    <property type="match status" value="1"/>
</dbReference>